<protein>
    <submittedName>
        <fullName evidence="2">Uncharacterized protein</fullName>
    </submittedName>
</protein>
<keyword evidence="3" id="KW-1185">Reference proteome</keyword>
<feature type="region of interest" description="Disordered" evidence="1">
    <location>
        <begin position="15"/>
        <end position="40"/>
    </location>
</feature>
<gene>
    <name evidence="2" type="ORF">FRX31_023116</name>
</gene>
<accession>A0A7J6VRA7</accession>
<dbReference type="OrthoDB" id="1988044at2759"/>
<feature type="compositionally biased region" description="Basic and acidic residues" evidence="1">
    <location>
        <begin position="17"/>
        <end position="27"/>
    </location>
</feature>
<proteinExistence type="predicted"/>
<comment type="caution">
    <text evidence="2">The sequence shown here is derived from an EMBL/GenBank/DDBJ whole genome shotgun (WGS) entry which is preliminary data.</text>
</comment>
<evidence type="ECO:0000313" key="2">
    <source>
        <dbReference type="EMBL" id="KAF5187297.1"/>
    </source>
</evidence>
<dbReference type="Proteomes" id="UP000554482">
    <property type="component" value="Unassembled WGS sequence"/>
</dbReference>
<name>A0A7J6VRA7_THATH</name>
<dbReference type="EMBL" id="JABWDY010028194">
    <property type="protein sequence ID" value="KAF5187297.1"/>
    <property type="molecule type" value="Genomic_DNA"/>
</dbReference>
<reference evidence="2 3" key="1">
    <citation type="submission" date="2020-06" db="EMBL/GenBank/DDBJ databases">
        <title>Transcriptomic and genomic resources for Thalictrum thalictroides and T. hernandezii: Facilitating candidate gene discovery in an emerging model plant lineage.</title>
        <authorList>
            <person name="Arias T."/>
            <person name="Riano-Pachon D.M."/>
            <person name="Di Stilio V.S."/>
        </authorList>
    </citation>
    <scope>NUCLEOTIDE SEQUENCE [LARGE SCALE GENOMIC DNA]</scope>
    <source>
        <strain evidence="3">cv. WT478/WT964</strain>
        <tissue evidence="2">Leaves</tissue>
    </source>
</reference>
<organism evidence="2 3">
    <name type="scientific">Thalictrum thalictroides</name>
    <name type="common">Rue-anemone</name>
    <name type="synonym">Anemone thalictroides</name>
    <dbReference type="NCBI Taxonomy" id="46969"/>
    <lineage>
        <taxon>Eukaryota</taxon>
        <taxon>Viridiplantae</taxon>
        <taxon>Streptophyta</taxon>
        <taxon>Embryophyta</taxon>
        <taxon>Tracheophyta</taxon>
        <taxon>Spermatophyta</taxon>
        <taxon>Magnoliopsida</taxon>
        <taxon>Ranunculales</taxon>
        <taxon>Ranunculaceae</taxon>
        <taxon>Thalictroideae</taxon>
        <taxon>Thalictrum</taxon>
    </lineage>
</organism>
<evidence type="ECO:0000256" key="1">
    <source>
        <dbReference type="SAM" id="MobiDB-lite"/>
    </source>
</evidence>
<evidence type="ECO:0000313" key="3">
    <source>
        <dbReference type="Proteomes" id="UP000554482"/>
    </source>
</evidence>
<dbReference type="AlphaFoldDB" id="A0A7J6VRA7"/>
<sequence length="135" mass="14713">MTTSLGAERQIQMFSDLARDGVTKDENNGNEGKQIDTEGGEAQIELHRDVNCAHKKPISAVQTNLSSTVGSEVVVSEGLQQMGDIAESIYNGKTKEDKDNFVELFVIPLAKELGMTTSMSKEGQKRMFSEIASQS</sequence>